<evidence type="ECO:0000313" key="3">
    <source>
        <dbReference type="EMBL" id="MBW84861.1"/>
    </source>
</evidence>
<sequence>MTNRQSTSFSSNRACRRFNKGFINSCNNKNHLMTGGRGGERGRGRGGGRGQGRGWRRLRRVRFDDEDEKTDRLSVLPDDIIHHIFSYLDAPVVVQTSFLSRRWRQLWTTCPHLKIQCSSAFFVRRPLFLDKFVTNVLSYRNHDSLLQKVQASMFCIGSSDSVRASVIDYAISHGVTHLSLCFVYGTPIPQQLSACKSLKTLSLRGFFIPEQPFCSLLLTTLHLSNSLTVDLKETVNALIPSMLVPI</sequence>
<dbReference type="InterPro" id="IPR036047">
    <property type="entry name" value="F-box-like_dom_sf"/>
</dbReference>
<proteinExistence type="predicted"/>
<dbReference type="InterPro" id="IPR001810">
    <property type="entry name" value="F-box_dom"/>
</dbReference>
<dbReference type="Gene3D" id="1.20.1280.50">
    <property type="match status" value="1"/>
</dbReference>
<dbReference type="InterPro" id="IPR053197">
    <property type="entry name" value="F-box_SCFL_complex_component"/>
</dbReference>
<dbReference type="EMBL" id="GGEC01004379">
    <property type="protein sequence ID" value="MBW84862.1"/>
    <property type="molecule type" value="Transcribed_RNA"/>
</dbReference>
<evidence type="ECO:0000256" key="1">
    <source>
        <dbReference type="SAM" id="MobiDB-lite"/>
    </source>
</evidence>
<evidence type="ECO:0000259" key="2">
    <source>
        <dbReference type="PROSITE" id="PS50181"/>
    </source>
</evidence>
<feature type="domain" description="F-box" evidence="2">
    <location>
        <begin position="70"/>
        <end position="125"/>
    </location>
</feature>
<reference evidence="3" key="1">
    <citation type="submission" date="2018-02" db="EMBL/GenBank/DDBJ databases">
        <title>Rhizophora mucronata_Transcriptome.</title>
        <authorList>
            <person name="Meera S.P."/>
            <person name="Sreeshan A."/>
            <person name="Augustine A."/>
        </authorList>
    </citation>
    <scope>NUCLEOTIDE SEQUENCE</scope>
    <source>
        <tissue evidence="3">Leaf</tissue>
    </source>
</reference>
<accession>A0A2P2IUF9</accession>
<dbReference type="AlphaFoldDB" id="A0A2P2IUF9"/>
<protein>
    <submittedName>
        <fullName evidence="3">Putative F-box/FBD/LRR-repeat protein At4g03220 isoform X1</fullName>
    </submittedName>
</protein>
<dbReference type="SUPFAM" id="SSF81383">
    <property type="entry name" value="F-box domain"/>
    <property type="match status" value="1"/>
</dbReference>
<dbReference type="InterPro" id="IPR053781">
    <property type="entry name" value="F-box_AtFBL13-like"/>
</dbReference>
<dbReference type="PANTHER" id="PTHR34223:SF51">
    <property type="entry name" value="OS06G0556300 PROTEIN"/>
    <property type="match status" value="1"/>
</dbReference>
<organism evidence="3">
    <name type="scientific">Rhizophora mucronata</name>
    <name type="common">Asiatic mangrove</name>
    <dbReference type="NCBI Taxonomy" id="61149"/>
    <lineage>
        <taxon>Eukaryota</taxon>
        <taxon>Viridiplantae</taxon>
        <taxon>Streptophyta</taxon>
        <taxon>Embryophyta</taxon>
        <taxon>Tracheophyta</taxon>
        <taxon>Spermatophyta</taxon>
        <taxon>Magnoliopsida</taxon>
        <taxon>eudicotyledons</taxon>
        <taxon>Gunneridae</taxon>
        <taxon>Pentapetalae</taxon>
        <taxon>rosids</taxon>
        <taxon>fabids</taxon>
        <taxon>Malpighiales</taxon>
        <taxon>Rhizophoraceae</taxon>
        <taxon>Rhizophora</taxon>
    </lineage>
</organism>
<feature type="region of interest" description="Disordered" evidence="1">
    <location>
        <begin position="29"/>
        <end position="53"/>
    </location>
</feature>
<dbReference type="PANTHER" id="PTHR34223">
    <property type="entry name" value="OS11G0201299 PROTEIN"/>
    <property type="match status" value="1"/>
</dbReference>
<dbReference type="PROSITE" id="PS50181">
    <property type="entry name" value="FBOX"/>
    <property type="match status" value="1"/>
</dbReference>
<dbReference type="CDD" id="cd22160">
    <property type="entry name" value="F-box_AtFBL13-like"/>
    <property type="match status" value="1"/>
</dbReference>
<dbReference type="EMBL" id="GGEC01004378">
    <property type="protein sequence ID" value="MBW84861.1"/>
    <property type="molecule type" value="Transcribed_RNA"/>
</dbReference>
<name>A0A2P2IUF9_RHIMU</name>
<dbReference type="Pfam" id="PF00646">
    <property type="entry name" value="F-box"/>
    <property type="match status" value="1"/>
</dbReference>
<dbReference type="SMART" id="SM00256">
    <property type="entry name" value="FBOX"/>
    <property type="match status" value="1"/>
</dbReference>